<evidence type="ECO:0000313" key="1">
    <source>
        <dbReference type="EMBL" id="OAS13714.1"/>
    </source>
</evidence>
<protein>
    <submittedName>
        <fullName evidence="1">Uncharacterized protein</fullName>
    </submittedName>
</protein>
<keyword evidence="2" id="KW-1185">Reference proteome</keyword>
<evidence type="ECO:0000313" key="2">
    <source>
        <dbReference type="Proteomes" id="UP000078454"/>
    </source>
</evidence>
<dbReference type="RefSeq" id="WP_068670822.1">
    <property type="nucleotide sequence ID" value="NZ_LYPB01000092.1"/>
</dbReference>
<dbReference type="OrthoDB" id="2375806at2"/>
<comment type="caution">
    <text evidence="1">The sequence shown here is derived from an EMBL/GenBank/DDBJ whole genome shotgun (WGS) entry which is preliminary data.</text>
</comment>
<name>A0A197ZX24_9BACL</name>
<dbReference type="Proteomes" id="UP000078454">
    <property type="component" value="Unassembled WGS sequence"/>
</dbReference>
<gene>
    <name evidence="1" type="ORF">A8708_25045</name>
</gene>
<organism evidence="1 2">
    <name type="scientific">Paenibacillus oryzisoli</name>
    <dbReference type="NCBI Taxonomy" id="1850517"/>
    <lineage>
        <taxon>Bacteria</taxon>
        <taxon>Bacillati</taxon>
        <taxon>Bacillota</taxon>
        <taxon>Bacilli</taxon>
        <taxon>Bacillales</taxon>
        <taxon>Paenibacillaceae</taxon>
        <taxon>Paenibacillus</taxon>
    </lineage>
</organism>
<proteinExistence type="predicted"/>
<reference evidence="1 2" key="1">
    <citation type="submission" date="2016-05" db="EMBL/GenBank/DDBJ databases">
        <title>Paenibacillus sp. 1ZS3-15 nov., isolated from the rhizosphere soil.</title>
        <authorList>
            <person name="Zhang X.X."/>
            <person name="Zhang J."/>
        </authorList>
    </citation>
    <scope>NUCLEOTIDE SEQUENCE [LARGE SCALE GENOMIC DNA]</scope>
    <source>
        <strain evidence="1 2">1ZS3-15</strain>
    </source>
</reference>
<accession>A0A197ZX24</accession>
<dbReference type="EMBL" id="LYPB01000092">
    <property type="protein sequence ID" value="OAS13714.1"/>
    <property type="molecule type" value="Genomic_DNA"/>
</dbReference>
<dbReference type="STRING" id="1850517.A8708_25045"/>
<sequence>MAERGILAYFHSPEQAEGVASKLRALRALDVQVERFTNDIGTGIEMSMADSMISKDLEVDTVGLDIVLAAVIDEQCYEQAIRVIETAGGSV</sequence>
<dbReference type="AlphaFoldDB" id="A0A197ZX24"/>